<organism evidence="1 2">
    <name type="scientific">Kribbella italica</name>
    <dbReference type="NCBI Taxonomy" id="1540520"/>
    <lineage>
        <taxon>Bacteria</taxon>
        <taxon>Bacillati</taxon>
        <taxon>Actinomycetota</taxon>
        <taxon>Actinomycetes</taxon>
        <taxon>Propionibacteriales</taxon>
        <taxon>Kribbellaceae</taxon>
        <taxon>Kribbella</taxon>
    </lineage>
</organism>
<accession>A0A7W9J0J6</accession>
<dbReference type="EMBL" id="JACHMY010000001">
    <property type="protein sequence ID" value="MBB5833426.1"/>
    <property type="molecule type" value="Genomic_DNA"/>
</dbReference>
<name>A0A7W9J0J6_9ACTN</name>
<sequence length="68" mass="7531">MTRTDRLALEAQLAAQRRMREMPALAGEVVTEFHARICREVGHATHTVDGIDQGVCPRCGDVTERPAE</sequence>
<reference evidence="1 2" key="1">
    <citation type="submission" date="2020-08" db="EMBL/GenBank/DDBJ databases">
        <title>Sequencing the genomes of 1000 actinobacteria strains.</title>
        <authorList>
            <person name="Klenk H.-P."/>
        </authorList>
    </citation>
    <scope>NUCLEOTIDE SEQUENCE [LARGE SCALE GENOMIC DNA]</scope>
    <source>
        <strain evidence="1 2">DSM 28967</strain>
    </source>
</reference>
<proteinExistence type="predicted"/>
<dbReference type="RefSeq" id="WP_184793315.1">
    <property type="nucleotide sequence ID" value="NZ_JACHMY010000001.1"/>
</dbReference>
<comment type="caution">
    <text evidence="1">The sequence shown here is derived from an EMBL/GenBank/DDBJ whole genome shotgun (WGS) entry which is preliminary data.</text>
</comment>
<evidence type="ECO:0000313" key="1">
    <source>
        <dbReference type="EMBL" id="MBB5833426.1"/>
    </source>
</evidence>
<evidence type="ECO:0000313" key="2">
    <source>
        <dbReference type="Proteomes" id="UP000549971"/>
    </source>
</evidence>
<dbReference type="Proteomes" id="UP000549971">
    <property type="component" value="Unassembled WGS sequence"/>
</dbReference>
<keyword evidence="2" id="KW-1185">Reference proteome</keyword>
<protein>
    <submittedName>
        <fullName evidence="1">Uncharacterized protein</fullName>
    </submittedName>
</protein>
<dbReference type="AlphaFoldDB" id="A0A7W9J0J6"/>
<gene>
    <name evidence="1" type="ORF">HDA39_000160</name>
</gene>